<accession>A0A7N5JNG6</accession>
<proteinExistence type="predicted"/>
<evidence type="ECO:0000313" key="2">
    <source>
        <dbReference type="Ensembl" id="ENSAMEP00000027958.1"/>
    </source>
</evidence>
<sequence length="288" mass="31526">PYISRPDLGRGHHGHGATRQTVGVRSVSLKLSDWPWSKLENFRKTANKGLLPCPPRSQGCQSHTLILRKDRKKAIFRNTCAYDVPGPGEKDLGWACPPASWSQIWEIPPLGPRPGWVGWQRPAGRSGWPWSQGPQACECPQPRPGEGLGVCGGNPGPFQIPWLCRPDLAAPCFSSGPVKGVEGFHVLSTDYSYGVVCVRLGRAGRTSKTLLFFSRENTSSFPSMRKFVDVCEILEVANGVTVLPKDGNRWRQALRSRSTPHLAPLRPVELTRGAWRLAGGGGHQGLLS</sequence>
<dbReference type="Ensembl" id="ENSAMET00000048153.1">
    <property type="protein sequence ID" value="ENSAMEP00000027958.1"/>
    <property type="gene ID" value="ENSAMEG00000029643.1"/>
</dbReference>
<dbReference type="SUPFAM" id="SSF50814">
    <property type="entry name" value="Lipocalins"/>
    <property type="match status" value="1"/>
</dbReference>
<dbReference type="InParanoid" id="A0A7N5JNG6"/>
<evidence type="ECO:0000256" key="1">
    <source>
        <dbReference type="SAM" id="MobiDB-lite"/>
    </source>
</evidence>
<dbReference type="InterPro" id="IPR012674">
    <property type="entry name" value="Calycin"/>
</dbReference>
<dbReference type="Proteomes" id="UP000008912">
    <property type="component" value="Unassembled WGS sequence"/>
</dbReference>
<evidence type="ECO:0000313" key="3">
    <source>
        <dbReference type="Proteomes" id="UP000008912"/>
    </source>
</evidence>
<dbReference type="Gene3D" id="2.40.128.20">
    <property type="match status" value="1"/>
</dbReference>
<reference evidence="2 3" key="1">
    <citation type="journal article" date="2010" name="Nature">
        <title>The sequence and de novo assembly of the giant panda genome.</title>
        <authorList>
            <person name="Li R."/>
            <person name="Fan W."/>
            <person name="Tian G."/>
            <person name="Zhu H."/>
            <person name="He L."/>
            <person name="Cai J."/>
            <person name="Huang Q."/>
            <person name="Cai Q."/>
            <person name="Li B."/>
            <person name="Bai Y."/>
            <person name="Zhang Z."/>
            <person name="Zhang Y."/>
            <person name="Wang W."/>
            <person name="Li J."/>
            <person name="Wei F."/>
            <person name="Li H."/>
            <person name="Jian M."/>
            <person name="Li J."/>
            <person name="Zhang Z."/>
            <person name="Nielsen R."/>
            <person name="Li D."/>
            <person name="Gu W."/>
            <person name="Yang Z."/>
            <person name="Xuan Z."/>
            <person name="Ryder O.A."/>
            <person name="Leung F.C."/>
            <person name="Zhou Y."/>
            <person name="Cao J."/>
            <person name="Sun X."/>
            <person name="Fu Y."/>
            <person name="Fang X."/>
            <person name="Guo X."/>
            <person name="Wang B."/>
            <person name="Hou R."/>
            <person name="Shen F."/>
            <person name="Mu B."/>
            <person name="Ni P."/>
            <person name="Lin R."/>
            <person name="Qian W."/>
            <person name="Wang G."/>
            <person name="Yu C."/>
            <person name="Nie W."/>
            <person name="Wang J."/>
            <person name="Wu Z."/>
            <person name="Liang H."/>
            <person name="Min J."/>
            <person name="Wu Q."/>
            <person name="Cheng S."/>
            <person name="Ruan J."/>
            <person name="Wang M."/>
            <person name="Shi Z."/>
            <person name="Wen M."/>
            <person name="Liu B."/>
            <person name="Ren X."/>
            <person name="Zheng H."/>
            <person name="Dong D."/>
            <person name="Cook K."/>
            <person name="Shan G."/>
            <person name="Zhang H."/>
            <person name="Kosiol C."/>
            <person name="Xie X."/>
            <person name="Lu Z."/>
            <person name="Zheng H."/>
            <person name="Li Y."/>
            <person name="Steiner C.C."/>
            <person name="Lam T.T."/>
            <person name="Lin S."/>
            <person name="Zhang Q."/>
            <person name="Li G."/>
            <person name="Tian J."/>
            <person name="Gong T."/>
            <person name="Liu H."/>
            <person name="Zhang D."/>
            <person name="Fang L."/>
            <person name="Ye C."/>
            <person name="Zhang J."/>
            <person name="Hu W."/>
            <person name="Xu A."/>
            <person name="Ren Y."/>
            <person name="Zhang G."/>
            <person name="Bruford M.W."/>
            <person name="Li Q."/>
            <person name="Ma L."/>
            <person name="Guo Y."/>
            <person name="An N."/>
            <person name="Hu Y."/>
            <person name="Zheng Y."/>
            <person name="Shi Y."/>
            <person name="Li Z."/>
            <person name="Liu Q."/>
            <person name="Chen Y."/>
            <person name="Zhao J."/>
            <person name="Qu N."/>
            <person name="Zhao S."/>
            <person name="Tian F."/>
            <person name="Wang X."/>
            <person name="Wang H."/>
            <person name="Xu L."/>
            <person name="Liu X."/>
            <person name="Vinar T."/>
            <person name="Wang Y."/>
            <person name="Lam T.W."/>
            <person name="Yiu S.M."/>
            <person name="Liu S."/>
            <person name="Zhang H."/>
            <person name="Li D."/>
            <person name="Huang Y."/>
            <person name="Wang X."/>
            <person name="Yang G."/>
            <person name="Jiang Z."/>
            <person name="Wang J."/>
            <person name="Qin N."/>
            <person name="Li L."/>
            <person name="Li J."/>
            <person name="Bolund L."/>
            <person name="Kristiansen K."/>
            <person name="Wong G.K."/>
            <person name="Olson M."/>
            <person name="Zhang X."/>
            <person name="Li S."/>
            <person name="Yang H."/>
            <person name="Wang J."/>
            <person name="Wang J."/>
        </authorList>
    </citation>
    <scope>NUCLEOTIDE SEQUENCE [LARGE SCALE GENOMIC DNA]</scope>
</reference>
<protein>
    <recommendedName>
        <fullName evidence="4">Lipocalin/cytosolic fatty-acid binding domain-containing protein</fullName>
    </recommendedName>
</protein>
<organism evidence="2 3">
    <name type="scientific">Ailuropoda melanoleuca</name>
    <name type="common">Giant panda</name>
    <dbReference type="NCBI Taxonomy" id="9646"/>
    <lineage>
        <taxon>Eukaryota</taxon>
        <taxon>Metazoa</taxon>
        <taxon>Chordata</taxon>
        <taxon>Craniata</taxon>
        <taxon>Vertebrata</taxon>
        <taxon>Euteleostomi</taxon>
        <taxon>Mammalia</taxon>
        <taxon>Eutheria</taxon>
        <taxon>Laurasiatheria</taxon>
        <taxon>Carnivora</taxon>
        <taxon>Caniformia</taxon>
        <taxon>Ursidae</taxon>
        <taxon>Ailuropoda</taxon>
    </lineage>
</organism>
<feature type="region of interest" description="Disordered" evidence="1">
    <location>
        <begin position="1"/>
        <end position="21"/>
    </location>
</feature>
<reference evidence="2" key="2">
    <citation type="submission" date="2025-08" db="UniProtKB">
        <authorList>
            <consortium name="Ensembl"/>
        </authorList>
    </citation>
    <scope>IDENTIFICATION</scope>
</reference>
<name>A0A7N5JNG6_AILME</name>
<evidence type="ECO:0008006" key="4">
    <source>
        <dbReference type="Google" id="ProtNLM"/>
    </source>
</evidence>
<reference evidence="2" key="3">
    <citation type="submission" date="2025-09" db="UniProtKB">
        <authorList>
            <consortium name="Ensembl"/>
        </authorList>
    </citation>
    <scope>IDENTIFICATION</scope>
</reference>
<keyword evidence="3" id="KW-1185">Reference proteome</keyword>
<dbReference type="GeneTree" id="ENSGT00940000166419"/>
<dbReference type="AlphaFoldDB" id="A0A7N5JNG6"/>